<accession>A0A225DA30</accession>
<evidence type="ECO:0000313" key="2">
    <source>
        <dbReference type="Proteomes" id="UP000214646"/>
    </source>
</evidence>
<name>A0A225DA30_9BACT</name>
<evidence type="ECO:0000313" key="1">
    <source>
        <dbReference type="EMBL" id="OWK38322.1"/>
    </source>
</evidence>
<reference evidence="2" key="1">
    <citation type="submission" date="2017-06" db="EMBL/GenBank/DDBJ databases">
        <title>Genome analysis of Fimbriiglobus ruber SP5, the first member of the order Planctomycetales with confirmed chitinolytic capability.</title>
        <authorList>
            <person name="Ravin N.V."/>
            <person name="Rakitin A.L."/>
            <person name="Ivanova A.A."/>
            <person name="Beletsky A.V."/>
            <person name="Kulichevskaya I.S."/>
            <person name="Mardanov A.V."/>
            <person name="Dedysh S.N."/>
        </authorList>
    </citation>
    <scope>NUCLEOTIDE SEQUENCE [LARGE SCALE GENOMIC DNA]</scope>
    <source>
        <strain evidence="2">SP5</strain>
    </source>
</reference>
<organism evidence="1 2">
    <name type="scientific">Fimbriiglobus ruber</name>
    <dbReference type="NCBI Taxonomy" id="1908690"/>
    <lineage>
        <taxon>Bacteria</taxon>
        <taxon>Pseudomonadati</taxon>
        <taxon>Planctomycetota</taxon>
        <taxon>Planctomycetia</taxon>
        <taxon>Gemmatales</taxon>
        <taxon>Gemmataceae</taxon>
        <taxon>Fimbriiglobus</taxon>
    </lineage>
</organism>
<keyword evidence="2" id="KW-1185">Reference proteome</keyword>
<dbReference type="Proteomes" id="UP000214646">
    <property type="component" value="Unassembled WGS sequence"/>
</dbReference>
<sequence>MKGKLSPEVIAEAKRRLEALPSLPGDWEPYDDDQKALLKRIRGK</sequence>
<dbReference type="EMBL" id="NIDE01000014">
    <property type="protein sequence ID" value="OWK38322.1"/>
    <property type="molecule type" value="Genomic_DNA"/>
</dbReference>
<dbReference type="AlphaFoldDB" id="A0A225DA30"/>
<gene>
    <name evidence="1" type="ORF">FRUB_07442</name>
</gene>
<comment type="caution">
    <text evidence="1">The sequence shown here is derived from an EMBL/GenBank/DDBJ whole genome shotgun (WGS) entry which is preliminary data.</text>
</comment>
<protein>
    <submittedName>
        <fullName evidence="1">Uncharacterized protein</fullName>
    </submittedName>
</protein>
<proteinExistence type="predicted"/>